<evidence type="ECO:0000256" key="6">
    <source>
        <dbReference type="ARBA" id="ARBA00022927"/>
    </source>
</evidence>
<evidence type="ECO:0008006" key="13">
    <source>
        <dbReference type="Google" id="ProtNLM"/>
    </source>
</evidence>
<dbReference type="GO" id="GO:0016031">
    <property type="term" value="P:tRNA import into mitochondrion"/>
    <property type="evidence" value="ECO:0007669"/>
    <property type="project" value="TreeGrafter"/>
</dbReference>
<evidence type="ECO:0000256" key="10">
    <source>
        <dbReference type="SAM" id="MobiDB-lite"/>
    </source>
</evidence>
<dbReference type="EMBL" id="PKSM01000135">
    <property type="protein sequence ID" value="POW08585.1"/>
    <property type="molecule type" value="Genomic_DNA"/>
</dbReference>
<sequence>MASTRQVLTIGGLSFLTAGLTYCLYFDYKRRNDPVFRKELLKEQRRLIKKNQYQDKNASRELEKMLEAAVATVNAEPLPTSVEGKEQFFMEQVGIGEMLASKMPRGAMPAAIAFFKAYKVYPSPQELLVIYQRTMPPEIFAIIMQVLFFSSHPRQITHEMIKLDVNRVINSAKNSYRSPSHRGPPSSDGPVIEEITGEERALIDALKSVAGSGPSPSAPAKPTSDESKPSSSEESKQAVAEHPVQSSEGEFKPPSDEEETPKSISENPSLEPNTETSSAAHSENGSATGASQTANSFVLVEDDSPAAQDSTSEETATPIEPELTPSEEIVSEDQAQEDAPQETEKEPENESEEEPENESEEELVQEELEHTTVEAPIAEQTEE</sequence>
<keyword evidence="3" id="KW-0813">Transport</keyword>
<dbReference type="OrthoDB" id="2154253at2759"/>
<gene>
    <name evidence="11" type="ORF">PSHT_09467</name>
</gene>
<keyword evidence="4" id="KW-0812">Transmembrane</keyword>
<comment type="subcellular location">
    <subcellularLocation>
        <location evidence="1">Mitochondrion outer membrane</location>
        <topology evidence="1">Single-pass membrane protein</topology>
    </subcellularLocation>
</comment>
<evidence type="ECO:0000313" key="12">
    <source>
        <dbReference type="Proteomes" id="UP000238274"/>
    </source>
</evidence>
<reference evidence="12" key="3">
    <citation type="journal article" date="2018" name="Mol. Plant Microbe Interact.">
        <title>Genome sequence resources for the wheat stripe rust pathogen (Puccinia striiformis f. sp. tritici) and the barley stripe rust pathogen (Puccinia striiformis f. sp. hordei).</title>
        <authorList>
            <person name="Xia C."/>
            <person name="Wang M."/>
            <person name="Yin C."/>
            <person name="Cornejo O.E."/>
            <person name="Hulbert S.H."/>
            <person name="Chen X."/>
        </authorList>
    </citation>
    <scope>NUCLEOTIDE SEQUENCE [LARGE SCALE GENOMIC DNA]</scope>
    <source>
        <strain evidence="12">93TX-2</strain>
    </source>
</reference>
<evidence type="ECO:0000256" key="7">
    <source>
        <dbReference type="ARBA" id="ARBA00022989"/>
    </source>
</evidence>
<reference evidence="11 12" key="1">
    <citation type="submission" date="2017-12" db="EMBL/GenBank/DDBJ databases">
        <title>Gene loss provides genomic basis for host adaptation in cereal stripe rust fungi.</title>
        <authorList>
            <person name="Xia C."/>
        </authorList>
    </citation>
    <scope>NUCLEOTIDE SEQUENCE [LARGE SCALE GENOMIC DNA]</scope>
    <source>
        <strain evidence="11 12">93TX-2</strain>
    </source>
</reference>
<dbReference type="VEuPathDB" id="FungiDB:PSTT_12446"/>
<dbReference type="GO" id="GO:0005742">
    <property type="term" value="C:mitochondrial outer membrane translocase complex"/>
    <property type="evidence" value="ECO:0007669"/>
    <property type="project" value="InterPro"/>
</dbReference>
<evidence type="ECO:0000256" key="1">
    <source>
        <dbReference type="ARBA" id="ARBA00004572"/>
    </source>
</evidence>
<dbReference type="VEuPathDB" id="FungiDB:PSHT_09467"/>
<dbReference type="PANTHER" id="PTHR12430:SF0">
    <property type="entry name" value="TRANSLOCASE OF OUTER MITOCHONDRIAL MEMBRANE 20"/>
    <property type="match status" value="1"/>
</dbReference>
<evidence type="ECO:0000256" key="5">
    <source>
        <dbReference type="ARBA" id="ARBA00022787"/>
    </source>
</evidence>
<keyword evidence="8" id="KW-0496">Mitochondrion</keyword>
<evidence type="ECO:0000256" key="3">
    <source>
        <dbReference type="ARBA" id="ARBA00022448"/>
    </source>
</evidence>
<dbReference type="PRINTS" id="PR00351">
    <property type="entry name" value="OM20RECEPTOR"/>
</dbReference>
<evidence type="ECO:0000313" key="11">
    <source>
        <dbReference type="EMBL" id="POW08585.1"/>
    </source>
</evidence>
<name>A0A2S4VGI7_9BASI</name>
<evidence type="ECO:0000256" key="8">
    <source>
        <dbReference type="ARBA" id="ARBA00023128"/>
    </source>
</evidence>
<accession>A0A2S4VGI7</accession>
<dbReference type="InterPro" id="IPR002056">
    <property type="entry name" value="MAS20"/>
</dbReference>
<dbReference type="PANTHER" id="PTHR12430">
    <property type="entry name" value="MITOCHONDRIAL IMPORT RECEPTOR SUBUNIT TOM20"/>
    <property type="match status" value="1"/>
</dbReference>
<dbReference type="GO" id="GO:0006605">
    <property type="term" value="P:protein targeting"/>
    <property type="evidence" value="ECO:0007669"/>
    <property type="project" value="InterPro"/>
</dbReference>
<feature type="compositionally biased region" description="Low complexity" evidence="10">
    <location>
        <begin position="210"/>
        <end position="222"/>
    </location>
</feature>
<dbReference type="SUPFAM" id="SSF47157">
    <property type="entry name" value="Mitochondrial import receptor subunit Tom20"/>
    <property type="match status" value="1"/>
</dbReference>
<dbReference type="GO" id="GO:0030943">
    <property type="term" value="F:mitochondrion targeting sequence binding"/>
    <property type="evidence" value="ECO:0007669"/>
    <property type="project" value="TreeGrafter"/>
</dbReference>
<reference evidence="12" key="2">
    <citation type="journal article" date="2018" name="BMC Genomics">
        <title>Genomic insights into host adaptation between the wheat stripe rust pathogen (Puccinia striiformis f. sp. tritici) and the barley stripe rust pathogen (Puccinia striiformis f. sp. hordei).</title>
        <authorList>
            <person name="Xia C."/>
            <person name="Wang M."/>
            <person name="Yin C."/>
            <person name="Cornejo O.E."/>
            <person name="Hulbert S.H."/>
            <person name="Chen X."/>
        </authorList>
    </citation>
    <scope>NUCLEOTIDE SEQUENCE [LARGE SCALE GENOMIC DNA]</scope>
    <source>
        <strain evidence="12">93TX-2</strain>
    </source>
</reference>
<comment type="caution">
    <text evidence="11">The sequence shown here is derived from an EMBL/GenBank/DDBJ whole genome shotgun (WGS) entry which is preliminary data.</text>
</comment>
<dbReference type="GO" id="GO:0008320">
    <property type="term" value="F:protein transmembrane transporter activity"/>
    <property type="evidence" value="ECO:0007669"/>
    <property type="project" value="TreeGrafter"/>
</dbReference>
<feature type="compositionally biased region" description="Acidic residues" evidence="10">
    <location>
        <begin position="349"/>
        <end position="366"/>
    </location>
</feature>
<dbReference type="Gene3D" id="1.20.960.10">
    <property type="entry name" value="Mitochondrial outer membrane translocase complex, subunit Tom20 domain"/>
    <property type="match status" value="1"/>
</dbReference>
<dbReference type="GO" id="GO:0006886">
    <property type="term" value="P:intracellular protein transport"/>
    <property type="evidence" value="ECO:0007669"/>
    <property type="project" value="InterPro"/>
</dbReference>
<dbReference type="Proteomes" id="UP000238274">
    <property type="component" value="Unassembled WGS sequence"/>
</dbReference>
<protein>
    <recommendedName>
        <fullName evidence="13">Mitochondrial import receptor subunit TOM20</fullName>
    </recommendedName>
</protein>
<organism evidence="11 12">
    <name type="scientific">Puccinia striiformis</name>
    <dbReference type="NCBI Taxonomy" id="27350"/>
    <lineage>
        <taxon>Eukaryota</taxon>
        <taxon>Fungi</taxon>
        <taxon>Dikarya</taxon>
        <taxon>Basidiomycota</taxon>
        <taxon>Pucciniomycotina</taxon>
        <taxon>Pucciniomycetes</taxon>
        <taxon>Pucciniales</taxon>
        <taxon>Pucciniaceae</taxon>
        <taxon>Puccinia</taxon>
    </lineage>
</organism>
<evidence type="ECO:0000256" key="4">
    <source>
        <dbReference type="ARBA" id="ARBA00022692"/>
    </source>
</evidence>
<dbReference type="InterPro" id="IPR023392">
    <property type="entry name" value="Tom20_dom_sf"/>
</dbReference>
<keyword evidence="9" id="KW-0472">Membrane</keyword>
<evidence type="ECO:0000256" key="2">
    <source>
        <dbReference type="ARBA" id="ARBA00005792"/>
    </source>
</evidence>
<keyword evidence="5" id="KW-1000">Mitochondrion outer membrane</keyword>
<evidence type="ECO:0000256" key="9">
    <source>
        <dbReference type="ARBA" id="ARBA00023136"/>
    </source>
</evidence>
<keyword evidence="7" id="KW-1133">Transmembrane helix</keyword>
<feature type="compositionally biased region" description="Acidic residues" evidence="10">
    <location>
        <begin position="329"/>
        <end position="341"/>
    </location>
</feature>
<proteinExistence type="inferred from homology"/>
<dbReference type="Pfam" id="PF02064">
    <property type="entry name" value="MAS20"/>
    <property type="match status" value="1"/>
</dbReference>
<feature type="region of interest" description="Disordered" evidence="10">
    <location>
        <begin position="209"/>
        <end position="383"/>
    </location>
</feature>
<keyword evidence="12" id="KW-1185">Reference proteome</keyword>
<dbReference type="AlphaFoldDB" id="A0A2S4VGI7"/>
<comment type="similarity">
    <text evidence="2">Belongs to the Tom20 family.</text>
</comment>
<keyword evidence="6" id="KW-0653">Protein transport</keyword>
<feature type="compositionally biased region" description="Polar residues" evidence="10">
    <location>
        <begin position="262"/>
        <end position="296"/>
    </location>
</feature>
<feature type="compositionally biased region" description="Basic and acidic residues" evidence="10">
    <location>
        <begin position="223"/>
        <end position="236"/>
    </location>
</feature>
<dbReference type="GO" id="GO:0030150">
    <property type="term" value="P:protein import into mitochondrial matrix"/>
    <property type="evidence" value="ECO:0007669"/>
    <property type="project" value="TreeGrafter"/>
</dbReference>